<reference evidence="1" key="1">
    <citation type="submission" date="2022-07" db="EMBL/GenBank/DDBJ databases">
        <title>Genome Sequence of Phlebia brevispora.</title>
        <authorList>
            <person name="Buettner E."/>
        </authorList>
    </citation>
    <scope>NUCLEOTIDE SEQUENCE</scope>
    <source>
        <strain evidence="1">MPL23</strain>
    </source>
</reference>
<name>A0ACC1T425_9APHY</name>
<gene>
    <name evidence="1" type="ORF">NM688_g4020</name>
</gene>
<evidence type="ECO:0000313" key="1">
    <source>
        <dbReference type="EMBL" id="KAJ3552691.1"/>
    </source>
</evidence>
<comment type="caution">
    <text evidence="1">The sequence shown here is derived from an EMBL/GenBank/DDBJ whole genome shotgun (WGS) entry which is preliminary data.</text>
</comment>
<proteinExistence type="predicted"/>
<dbReference type="EMBL" id="JANHOG010000630">
    <property type="protein sequence ID" value="KAJ3552691.1"/>
    <property type="molecule type" value="Genomic_DNA"/>
</dbReference>
<accession>A0ACC1T425</accession>
<keyword evidence="2" id="KW-1185">Reference proteome</keyword>
<protein>
    <submittedName>
        <fullName evidence="1">Uncharacterized protein</fullName>
    </submittedName>
</protein>
<dbReference type="Proteomes" id="UP001148662">
    <property type="component" value="Unassembled WGS sequence"/>
</dbReference>
<organism evidence="1 2">
    <name type="scientific">Phlebia brevispora</name>
    <dbReference type="NCBI Taxonomy" id="194682"/>
    <lineage>
        <taxon>Eukaryota</taxon>
        <taxon>Fungi</taxon>
        <taxon>Dikarya</taxon>
        <taxon>Basidiomycota</taxon>
        <taxon>Agaricomycotina</taxon>
        <taxon>Agaricomycetes</taxon>
        <taxon>Polyporales</taxon>
        <taxon>Meruliaceae</taxon>
        <taxon>Phlebia</taxon>
    </lineage>
</organism>
<sequence>MTARRAYRNPSVKEPNDREEWDTISKATMSASSPVHGHLVLVLVTTCFFIFAVLLYVRPLLEASSVTPYKPVYDPYQHASIFTLKDKYVGNDFYSGWQFETFDDPTHGRVNYVDQGTAVSKNLTYATDTKFVMRADNQNVVPASARGRDSIRISSYNSYAESVVVLDVQHMPEGCSTWPAFWTLSQQGPWPQGGEIDIAEGVNQATQNLASLHTTPYCLMPQQRYQTGTASSTNCDANANFNQGCGTQFNKGASYGTAFNQRGGGFFVMARTRTEGIRVWFWQRDDPNVPYEVQQSAAEFIVAGPSTIQPNPTWGTPDAEFPMGDWCDYDSHFDPHIMVFDLTFCGDWAGADYSSSGCPGNCVDYVNNNPNAFDEAYWEVNSDAGLQHSPARPVYPLAPSDEDPHPDHDLRDINSSGPVFLASKTSFLRLLVYFIVSVHKDANILEIESWRLTLTSLQANIWMPKTISMVAVKMMSFLRLLVTICRWFLSLVVEAVSRTQIPTGQSKVADDFSPARVPYVCPTPGTHRIADDFRARRNGSLLALDGVLLNSGSIARAWNDMGGAIREKLSIPEDMRELMILRVAVLNNAAYEWMQHEKPGRAAGLTTEQLLEIRMTPAFGSANHESTLSGDLLAAMSFTDYMTEKVHVPNVIFDNIKKHLSSKQIVEATATVGFYNFVSRFLVTLDVDGKMYTSVPIPE</sequence>
<evidence type="ECO:0000313" key="2">
    <source>
        <dbReference type="Proteomes" id="UP001148662"/>
    </source>
</evidence>